<dbReference type="EC" id="3.6.1.-" evidence="6"/>
<dbReference type="Pfam" id="PF09296">
    <property type="entry name" value="NUDIX-like"/>
    <property type="match status" value="1"/>
</dbReference>
<dbReference type="EMBL" id="WTVQ01000023">
    <property type="protein sequence ID" value="NMG75905.1"/>
    <property type="molecule type" value="Genomic_DNA"/>
</dbReference>
<protein>
    <recommendedName>
        <fullName evidence="6">NAD-capped RNA hydrolase NudC</fullName>
        <shortName evidence="6">DeNADding enzyme NudC</shortName>
        <ecNumber evidence="6">3.6.1.-</ecNumber>
    </recommendedName>
    <alternativeName>
        <fullName evidence="6">NADH pyrophosphatase</fullName>
        <ecNumber evidence="6">3.6.1.22</ecNumber>
    </alternativeName>
</protein>
<dbReference type="Gene3D" id="3.90.79.20">
    <property type="match status" value="1"/>
</dbReference>
<dbReference type="InterPro" id="IPR015375">
    <property type="entry name" value="NADH_PPase-like_N"/>
</dbReference>
<feature type="binding site" evidence="6">
    <location>
        <begin position="209"/>
        <end position="216"/>
    </location>
    <ligand>
        <name>substrate</name>
    </ligand>
</feature>
<evidence type="ECO:0000313" key="8">
    <source>
        <dbReference type="EMBL" id="NMG75905.1"/>
    </source>
</evidence>
<comment type="caution">
    <text evidence="6">Lacks conserved residue(s) required for the propagation of feature annotation.</text>
</comment>
<feature type="binding site" evidence="6">
    <location>
        <position position="175"/>
    </location>
    <ligand>
        <name>a divalent metal cation</name>
        <dbReference type="ChEBI" id="CHEBI:60240"/>
        <label>1</label>
    </ligand>
</feature>
<feature type="binding site" evidence="6">
    <location>
        <position position="133"/>
    </location>
    <ligand>
        <name>Zn(2+)</name>
        <dbReference type="ChEBI" id="CHEBI:29105"/>
    </ligand>
</feature>
<evidence type="ECO:0000256" key="1">
    <source>
        <dbReference type="ARBA" id="ARBA00022723"/>
    </source>
</evidence>
<feature type="binding site" evidence="6">
    <location>
        <position position="136"/>
    </location>
    <ligand>
        <name>Zn(2+)</name>
        <dbReference type="ChEBI" id="CHEBI:29105"/>
    </ligand>
</feature>
<dbReference type="Pfam" id="PF09297">
    <property type="entry name" value="Zn_ribbon_NUD"/>
    <property type="match status" value="1"/>
</dbReference>
<dbReference type="PROSITE" id="PS51462">
    <property type="entry name" value="NUDIX"/>
    <property type="match status" value="1"/>
</dbReference>
<dbReference type="PANTHER" id="PTHR11383">
    <property type="entry name" value="NUCLEOSIDE DIPHOSPHATE-LINKED MOIETY X MOTIF 13"/>
    <property type="match status" value="1"/>
</dbReference>
<comment type="caution">
    <text evidence="8">The sequence shown here is derived from an EMBL/GenBank/DDBJ whole genome shotgun (WGS) entry which is preliminary data.</text>
</comment>
<comment type="function">
    <text evidence="6">mRNA decapping enzyme that specifically removes the nicotinamide adenine dinucleotide (NAD) cap from a subset of mRNAs by hydrolyzing the diphosphate linkage to produce nicotinamide mononucleotide (NMN) and 5' monophosphate mRNA. The NAD-cap is present at the 5'-end of some mRNAs and stabilizes RNA against 5'-processing. Has preference for mRNAs with a 5'-end purine. Catalyzes the hydrolysis of a broad range of dinucleotide pyrophosphates.</text>
</comment>
<dbReference type="Gene3D" id="3.90.79.10">
    <property type="entry name" value="Nucleoside Triphosphate Pyrophosphohydrolase"/>
    <property type="match status" value="1"/>
</dbReference>
<keyword evidence="5 6" id="KW-0464">Manganese</keyword>
<keyword evidence="2 6" id="KW-0378">Hydrolase</keyword>
<comment type="subunit">
    <text evidence="6">Homodimer.</text>
</comment>
<dbReference type="GO" id="GO:0016787">
    <property type="term" value="F:hydrolase activity"/>
    <property type="evidence" value="ECO:0007669"/>
    <property type="project" value="UniProtKB-KW"/>
</dbReference>
<feature type="binding site" evidence="6">
    <location>
        <position position="236"/>
    </location>
    <ligand>
        <name>a divalent metal cation</name>
        <dbReference type="ChEBI" id="CHEBI:60240"/>
        <label>3</label>
    </ligand>
</feature>
<comment type="catalytic activity">
    <reaction evidence="6">
        <text>NADH + H2O = reduced beta-nicotinamide D-ribonucleotide + AMP + 2 H(+)</text>
        <dbReference type="Rhea" id="RHEA:48868"/>
        <dbReference type="ChEBI" id="CHEBI:15377"/>
        <dbReference type="ChEBI" id="CHEBI:15378"/>
        <dbReference type="ChEBI" id="CHEBI:57945"/>
        <dbReference type="ChEBI" id="CHEBI:90832"/>
        <dbReference type="ChEBI" id="CHEBI:456215"/>
        <dbReference type="EC" id="3.6.1.22"/>
    </reaction>
</comment>
<evidence type="ECO:0000256" key="6">
    <source>
        <dbReference type="HAMAP-Rule" id="MF_00297"/>
    </source>
</evidence>
<evidence type="ECO:0000256" key="4">
    <source>
        <dbReference type="ARBA" id="ARBA00023027"/>
    </source>
</evidence>
<feature type="binding site" evidence="6">
    <location>
        <position position="141"/>
    </location>
    <ligand>
        <name>substrate</name>
    </ligand>
</feature>
<dbReference type="Proteomes" id="UP000648984">
    <property type="component" value="Unassembled WGS sequence"/>
</dbReference>
<dbReference type="InterPro" id="IPR015376">
    <property type="entry name" value="Znr_NADH_PPase"/>
</dbReference>
<dbReference type="InterPro" id="IPR015797">
    <property type="entry name" value="NUDIX_hydrolase-like_dom_sf"/>
</dbReference>
<feature type="short sequence motif" description="Nudix box" evidence="6">
    <location>
        <begin position="176"/>
        <end position="197"/>
    </location>
</feature>
<keyword evidence="9" id="KW-1185">Reference proteome</keyword>
<evidence type="ECO:0000313" key="9">
    <source>
        <dbReference type="Proteomes" id="UP000648984"/>
    </source>
</evidence>
<keyword evidence="4 6" id="KW-0520">NAD</keyword>
<comment type="catalytic activity">
    <reaction evidence="6">
        <text>a 5'-end NAD(+)-phospho-ribonucleoside in mRNA + H2O = a 5'-end phospho-adenosine-phospho-ribonucleoside in mRNA + beta-nicotinamide D-ribonucleotide + 2 H(+)</text>
        <dbReference type="Rhea" id="RHEA:60876"/>
        <dbReference type="Rhea" id="RHEA-COMP:15698"/>
        <dbReference type="Rhea" id="RHEA-COMP:15719"/>
        <dbReference type="ChEBI" id="CHEBI:14649"/>
        <dbReference type="ChEBI" id="CHEBI:15377"/>
        <dbReference type="ChEBI" id="CHEBI:15378"/>
        <dbReference type="ChEBI" id="CHEBI:144029"/>
        <dbReference type="ChEBI" id="CHEBI:144051"/>
    </reaction>
</comment>
<dbReference type="NCBIfam" id="NF001299">
    <property type="entry name" value="PRK00241.1"/>
    <property type="match status" value="1"/>
</dbReference>
<feature type="domain" description="Nudix hydrolase" evidence="7">
    <location>
        <begin position="142"/>
        <end position="265"/>
    </location>
</feature>
<dbReference type="PRINTS" id="PR00502">
    <property type="entry name" value="NUDIXFAMILY"/>
</dbReference>
<dbReference type="PROSITE" id="PS00893">
    <property type="entry name" value="NUDIX_BOX"/>
    <property type="match status" value="1"/>
</dbReference>
<reference evidence="8 9" key="1">
    <citation type="submission" date="2019-12" db="EMBL/GenBank/DDBJ databases">
        <title>Comparative genomics gives insights into the taxonomy of the Azoarcus-Aromatoleum group and reveals separate origins of nif in the plant-associated Azoarcus and non-plant-associated Aromatoleum sub-groups.</title>
        <authorList>
            <person name="Lafos M."/>
            <person name="Maluk M."/>
            <person name="Batista M."/>
            <person name="Junghare M."/>
            <person name="Carmona M."/>
            <person name="Faoro H."/>
            <person name="Cruz L.M."/>
            <person name="Battistoni F."/>
            <person name="De Souza E."/>
            <person name="Pedrosa F."/>
            <person name="Chen W.-M."/>
            <person name="Poole P.S."/>
            <person name="Dixon R.A."/>
            <person name="James E.K."/>
        </authorList>
    </citation>
    <scope>NUCLEOTIDE SEQUENCE [LARGE SCALE GENOMIC DNA]</scope>
    <source>
        <strain evidence="8 9">22Lin</strain>
    </source>
</reference>
<comment type="catalytic activity">
    <reaction evidence="6">
        <text>NAD(+) + H2O = beta-nicotinamide D-ribonucleotide + AMP + 2 H(+)</text>
        <dbReference type="Rhea" id="RHEA:11800"/>
        <dbReference type="ChEBI" id="CHEBI:14649"/>
        <dbReference type="ChEBI" id="CHEBI:15377"/>
        <dbReference type="ChEBI" id="CHEBI:15378"/>
        <dbReference type="ChEBI" id="CHEBI:57540"/>
        <dbReference type="ChEBI" id="CHEBI:456215"/>
        <dbReference type="EC" id="3.6.1.22"/>
    </reaction>
</comment>
<dbReference type="InterPro" id="IPR020476">
    <property type="entry name" value="Nudix_hydrolase"/>
</dbReference>
<feature type="binding site" evidence="6">
    <location>
        <position position="195"/>
    </location>
    <ligand>
        <name>a divalent metal cation</name>
        <dbReference type="ChEBI" id="CHEBI:60240"/>
        <label>3</label>
    </ligand>
</feature>
<evidence type="ECO:0000256" key="2">
    <source>
        <dbReference type="ARBA" id="ARBA00022801"/>
    </source>
</evidence>
<proteinExistence type="inferred from homology"/>
<accession>A0ABX1QEG5</accession>
<sequence>MFSPGIIGPDRVSDSDLWFVFRANALLVISDGIDARVPSRLELLQLGLVLPQHHYLGQLGEQHCFTAELPADAPAVASIEWQNLRGLFGRIDETSFALAGRAIQILLWDSTHRYCGRCGSATELHASERSRVCPGCGLIHYPRLSPAVMALIRRGNELLLARSPHFPEGMYSALAGFVEPGETLEQTLAREVREEVGIEITNLRYFGSQPWPFPHSLMIAFVADYVSGEITPQPGEIEAADWFAIDRLPRLPHRISIARKLIDATVRDIAAPQAAGPCGD</sequence>
<dbReference type="RefSeq" id="WP_169261060.1">
    <property type="nucleotide sequence ID" value="NZ_WTVQ01000023.1"/>
</dbReference>
<dbReference type="CDD" id="cd03429">
    <property type="entry name" value="NUDIX_NADH_pyrophosphatase_Nudt13"/>
    <property type="match status" value="1"/>
</dbReference>
<feature type="binding site" evidence="6">
    <location>
        <position position="195"/>
    </location>
    <ligand>
        <name>a divalent metal cation</name>
        <dbReference type="ChEBI" id="CHEBI:60240"/>
        <label>1</label>
    </ligand>
</feature>
<feature type="binding site" evidence="6">
    <location>
        <position position="236"/>
    </location>
    <ligand>
        <name>a divalent metal cation</name>
        <dbReference type="ChEBI" id="CHEBI:60240"/>
        <label>1</label>
    </ligand>
</feature>
<feature type="binding site" evidence="6">
    <location>
        <position position="115"/>
    </location>
    <ligand>
        <name>Zn(2+)</name>
        <dbReference type="ChEBI" id="CHEBI:29105"/>
    </ligand>
</feature>
<feature type="binding site" evidence="6">
    <location>
        <position position="118"/>
    </location>
    <ligand>
        <name>Zn(2+)</name>
        <dbReference type="ChEBI" id="CHEBI:29105"/>
    </ligand>
</feature>
<feature type="binding site" evidence="6">
    <location>
        <position position="191"/>
    </location>
    <ligand>
        <name>a divalent metal cation</name>
        <dbReference type="ChEBI" id="CHEBI:60240"/>
        <label>3</label>
    </ligand>
</feature>
<name>A0ABX1QEG5_9RHOO</name>
<dbReference type="HAMAP" id="MF_00297">
    <property type="entry name" value="Nudix_NudC"/>
    <property type="match status" value="1"/>
</dbReference>
<dbReference type="EC" id="3.6.1.22" evidence="6"/>
<feature type="binding site" evidence="6">
    <location>
        <position position="85"/>
    </location>
    <ligand>
        <name>substrate</name>
    </ligand>
</feature>
<dbReference type="Pfam" id="PF00293">
    <property type="entry name" value="NUDIX"/>
    <property type="match status" value="1"/>
</dbReference>
<keyword evidence="6" id="KW-0862">Zinc</keyword>
<evidence type="ECO:0000259" key="7">
    <source>
        <dbReference type="PROSITE" id="PS51462"/>
    </source>
</evidence>
<gene>
    <name evidence="6 8" type="primary">nudC</name>
    <name evidence="8" type="ORF">GPA25_14145</name>
</gene>
<dbReference type="InterPro" id="IPR020084">
    <property type="entry name" value="NUDIX_hydrolase_CS"/>
</dbReference>
<dbReference type="PANTHER" id="PTHR11383:SF3">
    <property type="entry name" value="NAD(P)H PYROPHOSPHATASE NUDT13, MITOCHONDRIAL"/>
    <property type="match status" value="1"/>
</dbReference>
<feature type="binding site" evidence="6">
    <location>
        <position position="191"/>
    </location>
    <ligand>
        <name>a divalent metal cation</name>
        <dbReference type="ChEBI" id="CHEBI:60240"/>
        <label>2</label>
    </ligand>
</feature>
<feature type="binding site" evidence="6">
    <location>
        <position position="258"/>
    </location>
    <ligand>
        <name>substrate</name>
    </ligand>
</feature>
<comment type="cofactor">
    <cofactor evidence="6">
        <name>Mg(2+)</name>
        <dbReference type="ChEBI" id="CHEBI:18420"/>
    </cofactor>
    <cofactor evidence="6">
        <name>Mn(2+)</name>
        <dbReference type="ChEBI" id="CHEBI:29035"/>
    </cofactor>
    <text evidence="6">Divalent metal cations. Mg(2+) or Mn(2+).</text>
</comment>
<dbReference type="InterPro" id="IPR000086">
    <property type="entry name" value="NUDIX_hydrolase_dom"/>
</dbReference>
<keyword evidence="3 6" id="KW-0460">Magnesium</keyword>
<dbReference type="InterPro" id="IPR049734">
    <property type="entry name" value="NudC-like_C"/>
</dbReference>
<organism evidence="8 9">
    <name type="scientific">Aromatoleum diolicum</name>
    <dbReference type="NCBI Taxonomy" id="75796"/>
    <lineage>
        <taxon>Bacteria</taxon>
        <taxon>Pseudomonadati</taxon>
        <taxon>Pseudomonadota</taxon>
        <taxon>Betaproteobacteria</taxon>
        <taxon>Rhodocyclales</taxon>
        <taxon>Rhodocyclaceae</taxon>
        <taxon>Aromatoleum</taxon>
    </lineage>
</organism>
<dbReference type="SUPFAM" id="SSF55811">
    <property type="entry name" value="Nudix"/>
    <property type="match status" value="2"/>
</dbReference>
<evidence type="ECO:0000256" key="3">
    <source>
        <dbReference type="ARBA" id="ARBA00022842"/>
    </source>
</evidence>
<comment type="cofactor">
    <cofactor evidence="6">
        <name>Zn(2+)</name>
        <dbReference type="ChEBI" id="CHEBI:29105"/>
    </cofactor>
    <text evidence="6">Binds 1 zinc ion per subunit.</text>
</comment>
<keyword evidence="1 6" id="KW-0479">Metal-binding</keyword>
<comment type="similarity">
    <text evidence="6">Belongs to the Nudix hydrolase family. NudC subfamily.</text>
</comment>
<dbReference type="InterPro" id="IPR022925">
    <property type="entry name" value="RNA_Hydrolase_NudC"/>
</dbReference>
<feature type="binding site" evidence="6">
    <location>
        <position position="128"/>
    </location>
    <ligand>
        <name>substrate</name>
    </ligand>
</feature>
<evidence type="ECO:0000256" key="5">
    <source>
        <dbReference type="ARBA" id="ARBA00023211"/>
    </source>
</evidence>